<comment type="caution">
    <text evidence="1">The sequence shown here is derived from an EMBL/GenBank/DDBJ whole genome shotgun (WGS) entry which is preliminary data.</text>
</comment>
<dbReference type="PATRIC" id="fig|1398.25.peg.667"/>
<protein>
    <submittedName>
        <fullName evidence="1">Uncharacterized protein</fullName>
    </submittedName>
</protein>
<evidence type="ECO:0000313" key="2">
    <source>
        <dbReference type="Proteomes" id="UP000075304"/>
    </source>
</evidence>
<name>A0A150K3Z8_HEYCO</name>
<dbReference type="Proteomes" id="UP000075304">
    <property type="component" value="Unassembled WGS sequence"/>
</dbReference>
<proteinExistence type="predicted"/>
<dbReference type="EMBL" id="LQYI01000102">
    <property type="protein sequence ID" value="KYC64257.1"/>
    <property type="molecule type" value="Genomic_DNA"/>
</dbReference>
<accession>A0A150K3Z8</accession>
<organism evidence="1 2">
    <name type="scientific">Heyndrickxia coagulans</name>
    <name type="common">Weizmannia coagulans</name>
    <dbReference type="NCBI Taxonomy" id="1398"/>
    <lineage>
        <taxon>Bacteria</taxon>
        <taxon>Bacillati</taxon>
        <taxon>Bacillota</taxon>
        <taxon>Bacilli</taxon>
        <taxon>Bacillales</taxon>
        <taxon>Bacillaceae</taxon>
        <taxon>Heyndrickxia</taxon>
    </lineage>
</organism>
<reference evidence="1 2" key="1">
    <citation type="submission" date="2016-01" db="EMBL/GenBank/DDBJ databases">
        <title>Genome Sequences of Twelve Sporeforming Bacillus Species Isolated from Foods.</title>
        <authorList>
            <person name="Berendsen E.M."/>
            <person name="Wells-Bennik M.H."/>
            <person name="Krawcyk A.O."/>
            <person name="De Jong A."/>
            <person name="Holsappel S."/>
            <person name="Eijlander R.T."/>
            <person name="Kuipers O.P."/>
        </authorList>
    </citation>
    <scope>NUCLEOTIDE SEQUENCE [LARGE SCALE GENOMIC DNA]</scope>
    <source>
        <strain evidence="1 2">B4099</strain>
    </source>
</reference>
<dbReference type="AlphaFoldDB" id="A0A150K3Z8"/>
<evidence type="ECO:0000313" key="1">
    <source>
        <dbReference type="EMBL" id="KYC64257.1"/>
    </source>
</evidence>
<sequence length="45" mass="4941">MDAGQKSASFYVPALMKDGITRKTKEYSSSEMIFPAVRGQLPGVF</sequence>
<gene>
    <name evidence="1" type="ORF">B4099_3626</name>
</gene>